<gene>
    <name evidence="17" type="ORF">GOQ30_16340</name>
</gene>
<reference evidence="18" key="1">
    <citation type="submission" date="2019-05" db="EMBL/GenBank/DDBJ databases">
        <title>Flavobacterium profundi sp. nov., isolated from a deep-sea seamount.</title>
        <authorList>
            <person name="Zhang D.-C."/>
        </authorList>
    </citation>
    <scope>NUCLEOTIDE SEQUENCE [LARGE SCALE GENOMIC DNA]</scope>
    <source>
        <strain evidence="18">TP390</strain>
    </source>
</reference>
<evidence type="ECO:0000259" key="13">
    <source>
        <dbReference type="PROSITE" id="PS50109"/>
    </source>
</evidence>
<dbReference type="InterPro" id="IPR015943">
    <property type="entry name" value="WD40/YVTN_repeat-like_dom_sf"/>
</dbReference>
<dbReference type="Pfam" id="PF01590">
    <property type="entry name" value="GAF"/>
    <property type="match status" value="1"/>
</dbReference>
<keyword evidence="12" id="KW-0812">Transmembrane</keyword>
<proteinExistence type="predicted"/>
<evidence type="ECO:0000256" key="9">
    <source>
        <dbReference type="ARBA" id="ARBA00064003"/>
    </source>
</evidence>
<dbReference type="Pfam" id="PF07495">
    <property type="entry name" value="Y_Y_Y"/>
    <property type="match status" value="1"/>
</dbReference>
<dbReference type="InterPro" id="IPR029016">
    <property type="entry name" value="GAF-like_dom_sf"/>
</dbReference>
<evidence type="ECO:0000259" key="15">
    <source>
        <dbReference type="PROSITE" id="PS50112"/>
    </source>
</evidence>
<feature type="transmembrane region" description="Helical" evidence="12">
    <location>
        <begin position="887"/>
        <end position="903"/>
    </location>
</feature>
<dbReference type="EMBL" id="WQLW01000015">
    <property type="protein sequence ID" value="MVO10742.1"/>
    <property type="molecule type" value="Genomic_DNA"/>
</dbReference>
<evidence type="ECO:0000256" key="5">
    <source>
        <dbReference type="ARBA" id="ARBA00022741"/>
    </source>
</evidence>
<dbReference type="SUPFAM" id="SSF55874">
    <property type="entry name" value="ATPase domain of HSP90 chaperone/DNA topoisomerase II/histidine kinase"/>
    <property type="match status" value="1"/>
</dbReference>
<dbReference type="Gene3D" id="3.40.50.2300">
    <property type="match status" value="2"/>
</dbReference>
<keyword evidence="18" id="KW-1185">Reference proteome</keyword>
<feature type="transmembrane region" description="Helical" evidence="12">
    <location>
        <begin position="811"/>
        <end position="827"/>
    </location>
</feature>
<dbReference type="Gene3D" id="1.10.287.130">
    <property type="match status" value="1"/>
</dbReference>
<name>A0A6I4IV04_9FLAO</name>
<dbReference type="Pfam" id="PF00989">
    <property type="entry name" value="PAS"/>
    <property type="match status" value="1"/>
</dbReference>
<dbReference type="InterPro" id="IPR013783">
    <property type="entry name" value="Ig-like_fold"/>
</dbReference>
<dbReference type="InterPro" id="IPR000014">
    <property type="entry name" value="PAS"/>
</dbReference>
<dbReference type="InterPro" id="IPR001789">
    <property type="entry name" value="Sig_transdc_resp-reg_receiver"/>
</dbReference>
<feature type="transmembrane region" description="Helical" evidence="12">
    <location>
        <begin position="740"/>
        <end position="759"/>
    </location>
</feature>
<dbReference type="Gene3D" id="3.30.565.10">
    <property type="entry name" value="Histidine kinase-like ATPase, C-terminal domain"/>
    <property type="match status" value="1"/>
</dbReference>
<evidence type="ECO:0000259" key="14">
    <source>
        <dbReference type="PROSITE" id="PS50110"/>
    </source>
</evidence>
<dbReference type="InterPro" id="IPR003018">
    <property type="entry name" value="GAF"/>
</dbReference>
<dbReference type="InterPro" id="IPR003661">
    <property type="entry name" value="HisK_dim/P_dom"/>
</dbReference>
<dbReference type="GO" id="GO:0005524">
    <property type="term" value="F:ATP binding"/>
    <property type="evidence" value="ECO:0007669"/>
    <property type="project" value="UniProtKB-KW"/>
</dbReference>
<organism evidence="17 18">
    <name type="scientific">Flavobacterium profundi</name>
    <dbReference type="NCBI Taxonomy" id="1774945"/>
    <lineage>
        <taxon>Bacteria</taxon>
        <taxon>Pseudomonadati</taxon>
        <taxon>Bacteroidota</taxon>
        <taxon>Flavobacteriia</taxon>
        <taxon>Flavobacteriales</taxon>
        <taxon>Flavobacteriaceae</taxon>
        <taxon>Flavobacterium</taxon>
    </lineage>
</organism>
<dbReference type="InterPro" id="IPR036890">
    <property type="entry name" value="HATPase_C_sf"/>
</dbReference>
<evidence type="ECO:0000256" key="8">
    <source>
        <dbReference type="ARBA" id="ARBA00023012"/>
    </source>
</evidence>
<feature type="domain" description="PAC" evidence="16">
    <location>
        <begin position="1119"/>
        <end position="1174"/>
    </location>
</feature>
<evidence type="ECO:0000256" key="2">
    <source>
        <dbReference type="ARBA" id="ARBA00012438"/>
    </source>
</evidence>
<dbReference type="Gene3D" id="3.30.450.20">
    <property type="entry name" value="PAS domain"/>
    <property type="match status" value="3"/>
</dbReference>
<feature type="domain" description="PAC" evidence="16">
    <location>
        <begin position="1426"/>
        <end position="1477"/>
    </location>
</feature>
<keyword evidence="4" id="KW-0808">Transferase</keyword>
<dbReference type="RefSeq" id="WP_140999167.1">
    <property type="nucleotide sequence ID" value="NZ_VDCZ01000015.1"/>
</dbReference>
<feature type="modified residue" description="4-aspartylphosphate" evidence="11">
    <location>
        <position position="1917"/>
    </location>
</feature>
<dbReference type="InterPro" id="IPR011047">
    <property type="entry name" value="Quinoprotein_ADH-like_sf"/>
</dbReference>
<feature type="transmembrane region" description="Helical" evidence="12">
    <location>
        <begin position="909"/>
        <end position="927"/>
    </location>
</feature>
<dbReference type="Pfam" id="PF00072">
    <property type="entry name" value="Response_reg"/>
    <property type="match status" value="1"/>
</dbReference>
<keyword evidence="8" id="KW-0902">Two-component regulatory system</keyword>
<dbReference type="PROSITE" id="PS50109">
    <property type="entry name" value="HIS_KIN"/>
    <property type="match status" value="1"/>
</dbReference>
<keyword evidence="5" id="KW-0547">Nucleotide-binding</keyword>
<keyword evidence="12" id="KW-0472">Membrane</keyword>
<accession>A0A6I4IV04</accession>
<dbReference type="Gene3D" id="2.130.10.10">
    <property type="entry name" value="YVTN repeat-like/Quinoprotein amine dehydrogenase"/>
    <property type="match status" value="2"/>
</dbReference>
<feature type="domain" description="Response regulatory" evidence="14">
    <location>
        <begin position="1731"/>
        <end position="1844"/>
    </location>
</feature>
<dbReference type="PROSITE" id="PS50112">
    <property type="entry name" value="PAS"/>
    <property type="match status" value="3"/>
</dbReference>
<dbReference type="FunFam" id="3.30.565.10:FF:000010">
    <property type="entry name" value="Sensor histidine kinase RcsC"/>
    <property type="match status" value="1"/>
</dbReference>
<dbReference type="PRINTS" id="PR00344">
    <property type="entry name" value="BCTRLSENSOR"/>
</dbReference>
<dbReference type="SMART" id="SM00387">
    <property type="entry name" value="HATPase_c"/>
    <property type="match status" value="1"/>
</dbReference>
<dbReference type="Pfam" id="PF00512">
    <property type="entry name" value="HisKA"/>
    <property type="match status" value="1"/>
</dbReference>
<dbReference type="InterPro" id="IPR011006">
    <property type="entry name" value="CheY-like_superfamily"/>
</dbReference>
<feature type="domain" description="PAS" evidence="15">
    <location>
        <begin position="945"/>
        <end position="982"/>
    </location>
</feature>
<dbReference type="Proteomes" id="UP000431264">
    <property type="component" value="Unassembled WGS sequence"/>
</dbReference>
<evidence type="ECO:0000259" key="16">
    <source>
        <dbReference type="PROSITE" id="PS50113"/>
    </source>
</evidence>
<comment type="subunit">
    <text evidence="9">At low DSF concentrations, interacts with RpfF.</text>
</comment>
<dbReference type="Pfam" id="PF13426">
    <property type="entry name" value="PAS_9"/>
    <property type="match status" value="1"/>
</dbReference>
<evidence type="ECO:0000256" key="3">
    <source>
        <dbReference type="ARBA" id="ARBA00022553"/>
    </source>
</evidence>
<dbReference type="InterPro" id="IPR013767">
    <property type="entry name" value="PAS_fold"/>
</dbReference>
<comment type="caution">
    <text evidence="17">The sequence shown here is derived from an EMBL/GenBank/DDBJ whole genome shotgun (WGS) entry which is preliminary data.</text>
</comment>
<evidence type="ECO:0000256" key="4">
    <source>
        <dbReference type="ARBA" id="ARBA00022679"/>
    </source>
</evidence>
<dbReference type="InterPro" id="IPR035965">
    <property type="entry name" value="PAS-like_dom_sf"/>
</dbReference>
<comment type="catalytic activity">
    <reaction evidence="1">
        <text>ATP + protein L-histidine = ADP + protein N-phospho-L-histidine.</text>
        <dbReference type="EC" id="2.7.13.3"/>
    </reaction>
</comment>
<dbReference type="InterPro" id="IPR013655">
    <property type="entry name" value="PAS_fold_3"/>
</dbReference>
<evidence type="ECO:0000256" key="7">
    <source>
        <dbReference type="ARBA" id="ARBA00022840"/>
    </source>
</evidence>
<feature type="domain" description="PAS" evidence="15">
    <location>
        <begin position="1349"/>
        <end position="1423"/>
    </location>
</feature>
<dbReference type="SMART" id="SM00388">
    <property type="entry name" value="HisKA"/>
    <property type="match status" value="1"/>
</dbReference>
<feature type="transmembrane region" description="Helical" evidence="12">
    <location>
        <begin position="785"/>
        <end position="805"/>
    </location>
</feature>
<dbReference type="SMART" id="SM00448">
    <property type="entry name" value="REC"/>
    <property type="match status" value="1"/>
</dbReference>
<keyword evidence="3 11" id="KW-0597">Phosphoprotein</keyword>
<dbReference type="FunFam" id="1.10.287.130:FF:000002">
    <property type="entry name" value="Two-component osmosensing histidine kinase"/>
    <property type="match status" value="1"/>
</dbReference>
<dbReference type="InterPro" id="IPR000700">
    <property type="entry name" value="PAS-assoc_C"/>
</dbReference>
<keyword evidence="7" id="KW-0067">ATP-binding</keyword>
<dbReference type="InterPro" id="IPR011123">
    <property type="entry name" value="Y_Y_Y"/>
</dbReference>
<dbReference type="InterPro" id="IPR036097">
    <property type="entry name" value="HisK_dim/P_sf"/>
</dbReference>
<evidence type="ECO:0000313" key="17">
    <source>
        <dbReference type="EMBL" id="MVO10742.1"/>
    </source>
</evidence>
<dbReference type="InterPro" id="IPR003594">
    <property type="entry name" value="HATPase_dom"/>
</dbReference>
<dbReference type="SUPFAM" id="SSF55785">
    <property type="entry name" value="PYP-like sensor domain (PAS domain)"/>
    <property type="match status" value="3"/>
</dbReference>
<evidence type="ECO:0000256" key="11">
    <source>
        <dbReference type="PROSITE-ProRule" id="PRU00169"/>
    </source>
</evidence>
<dbReference type="OrthoDB" id="9811889at2"/>
<protein>
    <recommendedName>
        <fullName evidence="10">Sensory/regulatory protein RpfC</fullName>
        <ecNumber evidence="2">2.7.13.3</ecNumber>
    </recommendedName>
</protein>
<dbReference type="SMART" id="SM00086">
    <property type="entry name" value="PAC"/>
    <property type="match status" value="3"/>
</dbReference>
<dbReference type="CDD" id="cd16922">
    <property type="entry name" value="HATPase_EvgS-ArcB-TorS-like"/>
    <property type="match status" value="1"/>
</dbReference>
<dbReference type="CDD" id="cd00130">
    <property type="entry name" value="PAS"/>
    <property type="match status" value="2"/>
</dbReference>
<dbReference type="Pfam" id="PF08447">
    <property type="entry name" value="PAS_3"/>
    <property type="match status" value="1"/>
</dbReference>
<feature type="domain" description="Histidine kinase" evidence="13">
    <location>
        <begin position="1494"/>
        <end position="1715"/>
    </location>
</feature>
<dbReference type="GO" id="GO:0006355">
    <property type="term" value="P:regulation of DNA-templated transcription"/>
    <property type="evidence" value="ECO:0007669"/>
    <property type="project" value="InterPro"/>
</dbReference>
<evidence type="ECO:0000256" key="12">
    <source>
        <dbReference type="SAM" id="Phobius"/>
    </source>
</evidence>
<dbReference type="Pfam" id="PF02518">
    <property type="entry name" value="HATPase_c"/>
    <property type="match status" value="1"/>
</dbReference>
<dbReference type="SMART" id="SM00065">
    <property type="entry name" value="GAF"/>
    <property type="match status" value="1"/>
</dbReference>
<dbReference type="GO" id="GO:0000155">
    <property type="term" value="F:phosphorelay sensor kinase activity"/>
    <property type="evidence" value="ECO:0007669"/>
    <property type="project" value="InterPro"/>
</dbReference>
<dbReference type="SUPFAM" id="SSF55781">
    <property type="entry name" value="GAF domain-like"/>
    <property type="match status" value="1"/>
</dbReference>
<dbReference type="PANTHER" id="PTHR45339:SF1">
    <property type="entry name" value="HYBRID SIGNAL TRANSDUCTION HISTIDINE KINASE J"/>
    <property type="match status" value="1"/>
</dbReference>
<evidence type="ECO:0000256" key="10">
    <source>
        <dbReference type="ARBA" id="ARBA00068150"/>
    </source>
</evidence>
<feature type="domain" description="Response regulatory" evidence="14">
    <location>
        <begin position="1866"/>
        <end position="1982"/>
    </location>
</feature>
<evidence type="ECO:0000256" key="6">
    <source>
        <dbReference type="ARBA" id="ARBA00022777"/>
    </source>
</evidence>
<dbReference type="InterPro" id="IPR005467">
    <property type="entry name" value="His_kinase_dom"/>
</dbReference>
<evidence type="ECO:0000256" key="1">
    <source>
        <dbReference type="ARBA" id="ARBA00000085"/>
    </source>
</evidence>
<dbReference type="SMART" id="SM00091">
    <property type="entry name" value="PAS"/>
    <property type="match status" value="3"/>
</dbReference>
<dbReference type="CDD" id="cd17546">
    <property type="entry name" value="REC_hyHK_CKI1_RcsC-like"/>
    <property type="match status" value="1"/>
</dbReference>
<dbReference type="Gene3D" id="2.60.40.10">
    <property type="entry name" value="Immunoglobulins"/>
    <property type="match status" value="1"/>
</dbReference>
<keyword evidence="12" id="KW-1133">Transmembrane helix</keyword>
<evidence type="ECO:0000313" key="18">
    <source>
        <dbReference type="Proteomes" id="UP000431264"/>
    </source>
</evidence>
<dbReference type="Gene3D" id="3.30.450.40">
    <property type="match status" value="1"/>
</dbReference>
<feature type="transmembrane region" description="Helical" evidence="12">
    <location>
        <begin position="839"/>
        <end position="857"/>
    </location>
</feature>
<dbReference type="PROSITE" id="PS50110">
    <property type="entry name" value="RESPONSE_REGULATORY"/>
    <property type="match status" value="2"/>
</dbReference>
<dbReference type="InterPro" id="IPR004358">
    <property type="entry name" value="Sig_transdc_His_kin-like_C"/>
</dbReference>
<dbReference type="InterPro" id="IPR001610">
    <property type="entry name" value="PAC"/>
</dbReference>
<feature type="domain" description="PAS" evidence="15">
    <location>
        <begin position="1048"/>
        <end position="1105"/>
    </location>
</feature>
<sequence>MIKLYHLILFSFFFLISHQNYSQQYNFEVINQEKGFPSSSVNKIFKSSNGLLWYGSNGTGLIRYDGNSFINYNKYQDIENFFITDIAEHKGELLLLTKYRGLLVFNGQQFTKIIDYKKINDTVDVIQKIVKIDTTVYGVSKKRIYSIEKNNKILPLLSIEGKAINTINGVTNLDNNSLLIATDKGLYQYTNNTFTLLDFADKNICITQNKKTFHYVGDDQGQVYILHFNKEKYIYNRLITTVKDYKGTSLNINNIYKTDSGNIWVSGRGFEGVGVIYKSGNYVIIDTRNGFPHTEINDIYVENSSLSLASISLGVIQFSNQTFVKYSDIPELNTKSIFSISEYKNNLFVFSRDYGLNSFHRKDFFNLEFDQKLPLDKRVSCMIPYENQLLIGSEKGLYAYRKDSLKNVFPSISVNTLKKDTQNRLWVGTLGDGLLILDAKFQVKARFFKNSKVQNVYNIEQVEENRWLVATGLGLYTLENKDGQFVVTKKILDKLLFLSARDKYNTIWYAGESKIYSVNKEYKIKSFGTNEGLSSTLIYTFTGIKDNILVGSNLGLERITSSKDGGIVNIESLNSSNMFDGIETNTKADFVDEEGNIYLGTVKGLYKYYYKNQKQHNSEKSAPIFITKLLVNNQDYDVESKSNKYFNVPDENHSFNHAENSITFHIGQINNSLAENNYYSYKLKGLNDFWTKPTKNKDINYYNLPPGNYRFYVKEVDTLGNDLGNITYYSFIIETPFYTTWWFILLICSLTIFAFNYLVRDSSKYNKDFVKNISENELQYDLKNYFLYFGIIIITTQIAYFVFEIYNENEVITKIILGFCAIFLYLFSYIQKIKKNLEWIFRFFFIIITLVVLNNLSYSEINFVNFSEFLLLLFFSYNVFKKFRNYIIYTIIIISLVVCFLILENENKGIYIQLVSASFIITIINFYRRINFLNTHDKLVFTNNIINQSNSITIACNKYGSVAFCSDSIVGILGYAPDEVLGYNFWNLTEDKEFEKIDYNLKYQPNAIHIRKLKTRSGEYKFIQWSDFKYSDDLFIATGHDITQKIIAENEYQALIQNAPDIIYDISKNGIITLINDATLRILGYRKEEIVGTHFTNFLSPEEKEKSLRYYVPENDEQNDFEAYVLPVIAKSGKIVWFSQKVRIKRDHDNNLIGFSCVMRDITSTKKLEEQIIYKNNILTHLSKYTNKLIQKDDLDKIFDRTLGDFTKAIHSDRVCYYEYDPVEKVVNQKFEWFANDNQLNINNPHFQGLKEVNYPKIFERLFQNKSYQIITDQVEDLVHKKRLQDRGILSALLIPVFHIDKLIGYIGFDNFKTVRVWDKEEIIILETLANNLATSIIRIKNKKDLQESEEKFKLLANNIPGGVYLVKFDEKRTKVFLNDEFEKLTGYSKEDFFSEKVKLHELYHPEDREKAIVEIGKAIEEKKSFLVTSRLVKKDGNIIWIEEHGEAVTVNGVVEYLEGVLIDITERKKAEEAILARELAETSNKAKSEFLANMSHEIRTPLNGIIGFSKLLLNTSISEVQKQYLQTVNQSAESLLDVVNDILDLSKIEAGKLTLENSKTNLHGIINQSVDMVKFTAHQKNIELIVNVQEDIECTIWTDEVRLKQILQNLLSNAVKFTLKGQIELNISAVKVDKQRSKIQFEVKDTGIGIKPENKGKILEAFSQEDSSTTRNFGGTGLGLSITNSLLKLMDSQLEISSEVKKGSCFSFEIVLKTETCENKNILLNNKFRKAIVVEDNPLVCEVIERMFRSLELPCLTLSSKENLVSEIKEATAYDLILIDYEFLNRKITQEIIELVSQNQERHLIIMQNSTSDFISNKDFVNVHNIIKPLKINVLQNYLNKINNPFVGDEITPSDLVEVNKNKINILIVEDNKVNMLLTKTLVTRAFPNAVISEASNGLQAVEVFKNAKPEIILMDIQMPVMNGYEATELIRKVDKDVVIIALTAGVITGEKEKCLDIGMNDFILKPIDKEYFEKTVIKWIKTVHKISV</sequence>
<dbReference type="NCBIfam" id="TIGR00229">
    <property type="entry name" value="sensory_box"/>
    <property type="match status" value="3"/>
</dbReference>
<keyword evidence="6" id="KW-0418">Kinase</keyword>
<dbReference type="PROSITE" id="PS50113">
    <property type="entry name" value="PAC"/>
    <property type="match status" value="2"/>
</dbReference>
<dbReference type="EC" id="2.7.13.3" evidence="2"/>
<dbReference type="SUPFAM" id="SSF50998">
    <property type="entry name" value="Quinoprotein alcohol dehydrogenase-like"/>
    <property type="match status" value="1"/>
</dbReference>
<dbReference type="CDD" id="cd00082">
    <property type="entry name" value="HisKA"/>
    <property type="match status" value="1"/>
</dbReference>
<dbReference type="SUPFAM" id="SSF47384">
    <property type="entry name" value="Homodimeric domain of signal transducing histidine kinase"/>
    <property type="match status" value="1"/>
</dbReference>
<feature type="modified residue" description="4-aspartylphosphate" evidence="11">
    <location>
        <position position="1781"/>
    </location>
</feature>
<dbReference type="PANTHER" id="PTHR45339">
    <property type="entry name" value="HYBRID SIGNAL TRANSDUCTION HISTIDINE KINASE J"/>
    <property type="match status" value="1"/>
</dbReference>
<dbReference type="SUPFAM" id="SSF52172">
    <property type="entry name" value="CheY-like"/>
    <property type="match status" value="2"/>
</dbReference>